<organism evidence="10 11">
    <name type="scientific">Candidatus Neomicrothrix subdominans</name>
    <dbReference type="NCBI Taxonomy" id="2954438"/>
    <lineage>
        <taxon>Bacteria</taxon>
        <taxon>Bacillati</taxon>
        <taxon>Actinomycetota</taxon>
        <taxon>Acidimicrobiia</taxon>
        <taxon>Acidimicrobiales</taxon>
        <taxon>Microthrixaceae</taxon>
        <taxon>Candidatus Neomicrothrix</taxon>
    </lineage>
</organism>
<proteinExistence type="inferred from homology"/>
<dbReference type="Pfam" id="PF01478">
    <property type="entry name" value="Peptidase_A24"/>
    <property type="match status" value="1"/>
</dbReference>
<keyword evidence="4 7" id="KW-0812">Transmembrane</keyword>
<evidence type="ECO:0000256" key="7">
    <source>
        <dbReference type="SAM" id="Phobius"/>
    </source>
</evidence>
<evidence type="ECO:0000259" key="9">
    <source>
        <dbReference type="Pfam" id="PF06750"/>
    </source>
</evidence>
<protein>
    <submittedName>
        <fullName evidence="10">Prepilin peptidase</fullName>
    </submittedName>
</protein>
<evidence type="ECO:0000256" key="4">
    <source>
        <dbReference type="ARBA" id="ARBA00022692"/>
    </source>
</evidence>
<feature type="transmembrane region" description="Helical" evidence="7">
    <location>
        <begin position="130"/>
        <end position="149"/>
    </location>
</feature>
<evidence type="ECO:0000313" key="11">
    <source>
        <dbReference type="Proteomes" id="UP000727993"/>
    </source>
</evidence>
<evidence type="ECO:0000259" key="8">
    <source>
        <dbReference type="Pfam" id="PF01478"/>
    </source>
</evidence>
<sequence>MALIVVMVLVASALAGWAVTVPLHRFCEDDAGEGFAVTCVAACERCGAEVRPVDVAPLRSWFGPGRRCSDCGASRGWSWVAPQAAIPMLAVITTLAIGPTASVPVYGLFVVVLVVASVIDLRTMLIPRQVIWVGMAGGLALMGGVSAGTGDVGRLGGAVIGAVGYFAFLWVTSLISPGGMGMGDVRLGALIGLYLGWLAWPLIAAALVLGSVVGIAQGLFATGLSGRRQAFPFGPALAAGALMTVWAHQPILDLLVGSAGP</sequence>
<feature type="transmembrane region" description="Helical" evidence="7">
    <location>
        <begin position="155"/>
        <end position="175"/>
    </location>
</feature>
<dbReference type="InterPro" id="IPR000045">
    <property type="entry name" value="Prepilin_IV_endopep_pep"/>
</dbReference>
<name>A0A936NCJ8_9ACTN</name>
<feature type="domain" description="Prepilin peptidase A24 N-terminal" evidence="9">
    <location>
        <begin position="38"/>
        <end position="94"/>
    </location>
</feature>
<evidence type="ECO:0000256" key="3">
    <source>
        <dbReference type="ARBA" id="ARBA00022475"/>
    </source>
</evidence>
<evidence type="ECO:0000256" key="1">
    <source>
        <dbReference type="ARBA" id="ARBA00004651"/>
    </source>
</evidence>
<dbReference type="GO" id="GO:0004190">
    <property type="term" value="F:aspartic-type endopeptidase activity"/>
    <property type="evidence" value="ECO:0007669"/>
    <property type="project" value="InterPro"/>
</dbReference>
<evidence type="ECO:0000256" key="6">
    <source>
        <dbReference type="ARBA" id="ARBA00023136"/>
    </source>
</evidence>
<dbReference type="Pfam" id="PF06750">
    <property type="entry name" value="A24_N_bact"/>
    <property type="match status" value="1"/>
</dbReference>
<dbReference type="PANTHER" id="PTHR30487">
    <property type="entry name" value="TYPE 4 PREPILIN-LIKE PROTEINS LEADER PEPTIDE-PROCESSING ENZYME"/>
    <property type="match status" value="1"/>
</dbReference>
<dbReference type="AlphaFoldDB" id="A0A936NCJ8"/>
<comment type="similarity">
    <text evidence="2">Belongs to the peptidase A24 family.</text>
</comment>
<evidence type="ECO:0000256" key="2">
    <source>
        <dbReference type="ARBA" id="ARBA00005801"/>
    </source>
</evidence>
<dbReference type="Proteomes" id="UP000727993">
    <property type="component" value="Unassembled WGS sequence"/>
</dbReference>
<reference evidence="10 11" key="1">
    <citation type="submission" date="2020-10" db="EMBL/GenBank/DDBJ databases">
        <title>Connecting structure to function with the recovery of over 1000 high-quality activated sludge metagenome-assembled genomes encoding full-length rRNA genes using long-read sequencing.</title>
        <authorList>
            <person name="Singleton C.M."/>
            <person name="Petriglieri F."/>
            <person name="Kristensen J.M."/>
            <person name="Kirkegaard R.H."/>
            <person name="Michaelsen T.Y."/>
            <person name="Andersen M.H."/>
            <person name="Karst S.M."/>
            <person name="Dueholm M.S."/>
            <person name="Nielsen P.H."/>
            <person name="Albertsen M."/>
        </authorList>
    </citation>
    <scope>NUCLEOTIDE SEQUENCE [LARGE SCALE GENOMIC DNA]</scope>
    <source>
        <strain evidence="10">Lyne_18-Q3-R50-59_MAXAC.006</strain>
    </source>
</reference>
<keyword evidence="5 7" id="KW-1133">Transmembrane helix</keyword>
<keyword evidence="3" id="KW-1003">Cell membrane</keyword>
<accession>A0A936NCJ8</accession>
<dbReference type="GO" id="GO:0005886">
    <property type="term" value="C:plasma membrane"/>
    <property type="evidence" value="ECO:0007669"/>
    <property type="project" value="UniProtKB-SubCell"/>
</dbReference>
<feature type="domain" description="Prepilin type IV endopeptidase peptidase" evidence="8">
    <location>
        <begin position="108"/>
        <end position="214"/>
    </location>
</feature>
<evidence type="ECO:0000313" key="10">
    <source>
        <dbReference type="EMBL" id="MBK9297830.1"/>
    </source>
</evidence>
<dbReference type="InterPro" id="IPR050882">
    <property type="entry name" value="Prepilin_peptidase/N-MTase"/>
</dbReference>
<evidence type="ECO:0000256" key="5">
    <source>
        <dbReference type="ARBA" id="ARBA00022989"/>
    </source>
</evidence>
<dbReference type="InterPro" id="IPR010627">
    <property type="entry name" value="Prepilin_pept_A24_N"/>
</dbReference>
<gene>
    <name evidence="10" type="ORF">IPN02_13560</name>
</gene>
<feature type="transmembrane region" description="Helical" evidence="7">
    <location>
        <begin position="187"/>
        <end position="216"/>
    </location>
</feature>
<feature type="transmembrane region" description="Helical" evidence="7">
    <location>
        <begin position="85"/>
        <end position="118"/>
    </location>
</feature>
<comment type="subcellular location">
    <subcellularLocation>
        <location evidence="1">Cell membrane</location>
        <topology evidence="1">Multi-pass membrane protein</topology>
    </subcellularLocation>
</comment>
<dbReference type="EMBL" id="JADJZA010000007">
    <property type="protein sequence ID" value="MBK9297830.1"/>
    <property type="molecule type" value="Genomic_DNA"/>
</dbReference>
<dbReference type="GO" id="GO:0006465">
    <property type="term" value="P:signal peptide processing"/>
    <property type="evidence" value="ECO:0007669"/>
    <property type="project" value="TreeGrafter"/>
</dbReference>
<keyword evidence="6 7" id="KW-0472">Membrane</keyword>
<dbReference type="PANTHER" id="PTHR30487:SF0">
    <property type="entry name" value="PREPILIN LEADER PEPTIDASE_N-METHYLTRANSFERASE-RELATED"/>
    <property type="match status" value="1"/>
</dbReference>
<comment type="caution">
    <text evidence="10">The sequence shown here is derived from an EMBL/GenBank/DDBJ whole genome shotgun (WGS) entry which is preliminary data.</text>
</comment>
<dbReference type="Gene3D" id="1.20.120.1220">
    <property type="match status" value="1"/>
</dbReference>